<evidence type="ECO:0000313" key="2">
    <source>
        <dbReference type="Proteomes" id="UP000198793"/>
    </source>
</evidence>
<protein>
    <submittedName>
        <fullName evidence="1">Dihydrouridine synthase (Dus)</fullName>
    </submittedName>
</protein>
<organism evidence="1 2">
    <name type="scientific">Aureimonas jatrophae</name>
    <dbReference type="NCBI Taxonomy" id="1166073"/>
    <lineage>
        <taxon>Bacteria</taxon>
        <taxon>Pseudomonadati</taxon>
        <taxon>Pseudomonadota</taxon>
        <taxon>Alphaproteobacteria</taxon>
        <taxon>Hyphomicrobiales</taxon>
        <taxon>Aurantimonadaceae</taxon>
        <taxon>Aureimonas</taxon>
    </lineage>
</organism>
<dbReference type="EMBL" id="FNIT01000003">
    <property type="protein sequence ID" value="SDO11911.1"/>
    <property type="molecule type" value="Genomic_DNA"/>
</dbReference>
<dbReference type="STRING" id="1166073.SAMN05192530_103419"/>
<reference evidence="1 2" key="1">
    <citation type="submission" date="2016-10" db="EMBL/GenBank/DDBJ databases">
        <authorList>
            <person name="de Groot N.N."/>
        </authorList>
    </citation>
    <scope>NUCLEOTIDE SEQUENCE [LARGE SCALE GENOMIC DNA]</scope>
    <source>
        <strain evidence="2">L7-484,KACC 16230,DSM 25025</strain>
    </source>
</reference>
<dbReference type="GO" id="GO:0016491">
    <property type="term" value="F:oxidoreductase activity"/>
    <property type="evidence" value="ECO:0007669"/>
    <property type="project" value="InterPro"/>
</dbReference>
<dbReference type="AlphaFoldDB" id="A0A1H0GYX8"/>
<gene>
    <name evidence="1" type="ORF">SAMN05192530_103419</name>
</gene>
<dbReference type="InterPro" id="IPR024036">
    <property type="entry name" value="tRNA-dHydroUridine_Synthase_C"/>
</dbReference>
<name>A0A1H0GYX8_9HYPH</name>
<proteinExistence type="predicted"/>
<evidence type="ECO:0000313" key="1">
    <source>
        <dbReference type="EMBL" id="SDO11911.1"/>
    </source>
</evidence>
<keyword evidence="2" id="KW-1185">Reference proteome</keyword>
<dbReference type="Gene3D" id="1.10.1200.80">
    <property type="entry name" value="Putative flavin oxidoreducatase, domain 2"/>
    <property type="match status" value="1"/>
</dbReference>
<sequence length="85" mass="9360">MGTVVIEHYEAMLAHYGQTIGLRHARKHLGWYLDGLSHVIGVLPIDSSKVMLEPQPTAVIKLLRQLFSGISVLDIENAQAQLKAA</sequence>
<dbReference type="Proteomes" id="UP000198793">
    <property type="component" value="Unassembled WGS sequence"/>
</dbReference>
<accession>A0A1H0GYX8</accession>